<evidence type="ECO:0000256" key="11">
    <source>
        <dbReference type="ARBA" id="ARBA00023014"/>
    </source>
</evidence>
<dbReference type="InterPro" id="IPR044298">
    <property type="entry name" value="MIG/MutY"/>
</dbReference>
<keyword evidence="11" id="KW-0411">Iron-sulfur</keyword>
<evidence type="ECO:0000256" key="9">
    <source>
        <dbReference type="ARBA" id="ARBA00022801"/>
    </source>
</evidence>
<evidence type="ECO:0000256" key="8">
    <source>
        <dbReference type="ARBA" id="ARBA00022763"/>
    </source>
</evidence>
<dbReference type="GO" id="GO:0035485">
    <property type="term" value="F:adenine/guanine mispair binding"/>
    <property type="evidence" value="ECO:0007669"/>
    <property type="project" value="TreeGrafter"/>
</dbReference>
<dbReference type="Pfam" id="PF00633">
    <property type="entry name" value="HHH"/>
    <property type="match status" value="1"/>
</dbReference>
<evidence type="ECO:0000256" key="1">
    <source>
        <dbReference type="ARBA" id="ARBA00000843"/>
    </source>
</evidence>
<dbReference type="Gene3D" id="1.10.340.30">
    <property type="entry name" value="Hypothetical protein, domain 2"/>
    <property type="match status" value="1"/>
</dbReference>
<proteinExistence type="inferred from homology"/>
<dbReference type="Pfam" id="PF00730">
    <property type="entry name" value="HhH-GPD"/>
    <property type="match status" value="1"/>
</dbReference>
<keyword evidence="7" id="KW-0479">Metal-binding</keyword>
<dbReference type="InterPro" id="IPR000445">
    <property type="entry name" value="HhH_motif"/>
</dbReference>
<dbReference type="PANTHER" id="PTHR42944">
    <property type="entry name" value="ADENINE DNA GLYCOSYLASE"/>
    <property type="match status" value="1"/>
</dbReference>
<dbReference type="InterPro" id="IPR023170">
    <property type="entry name" value="HhH_base_excis_C"/>
</dbReference>
<evidence type="ECO:0000313" key="15">
    <source>
        <dbReference type="EMBL" id="APH03186.1"/>
    </source>
</evidence>
<name>A0A1L3MLJ5_9MICO</name>
<dbReference type="PANTHER" id="PTHR42944:SF1">
    <property type="entry name" value="ADENINE DNA GLYCOSYLASE"/>
    <property type="match status" value="1"/>
</dbReference>
<dbReference type="InterPro" id="IPR003265">
    <property type="entry name" value="HhH-GPD_domain"/>
</dbReference>
<feature type="domain" description="HhH-GPD" evidence="14">
    <location>
        <begin position="52"/>
        <end position="204"/>
    </location>
</feature>
<dbReference type="Pfam" id="PF10576">
    <property type="entry name" value="EndIII_4Fe-2S"/>
    <property type="match status" value="1"/>
</dbReference>
<keyword evidence="6" id="KW-0004">4Fe-4S</keyword>
<dbReference type="InterPro" id="IPR004036">
    <property type="entry name" value="Endonuclease-III-like_CS2"/>
</dbReference>
<dbReference type="GO" id="GO:0034039">
    <property type="term" value="F:8-oxo-7,8-dihydroguanine DNA N-glycosylase activity"/>
    <property type="evidence" value="ECO:0007669"/>
    <property type="project" value="TreeGrafter"/>
</dbReference>
<dbReference type="FunFam" id="1.10.340.30:FF:000003">
    <property type="entry name" value="A/G-specific adenine glycosylase"/>
    <property type="match status" value="1"/>
</dbReference>
<dbReference type="Proteomes" id="UP000182938">
    <property type="component" value="Chromosome"/>
</dbReference>
<keyword evidence="9" id="KW-0378">Hydrolase</keyword>
<dbReference type="PROSITE" id="PS01155">
    <property type="entry name" value="ENDONUCLEASE_III_2"/>
    <property type="match status" value="1"/>
</dbReference>
<evidence type="ECO:0000256" key="4">
    <source>
        <dbReference type="ARBA" id="ARBA00012045"/>
    </source>
</evidence>
<evidence type="ECO:0000256" key="10">
    <source>
        <dbReference type="ARBA" id="ARBA00023004"/>
    </source>
</evidence>
<keyword evidence="16" id="KW-1185">Reference proteome</keyword>
<dbReference type="InterPro" id="IPR011257">
    <property type="entry name" value="DNA_glycosylase"/>
</dbReference>
<evidence type="ECO:0000256" key="13">
    <source>
        <dbReference type="ARBA" id="ARBA00023295"/>
    </source>
</evidence>
<accession>A0A1L3MLJ5</accession>
<organism evidence="15 16">
    <name type="scientific">Janibacter indicus</name>
    <dbReference type="NCBI Taxonomy" id="857417"/>
    <lineage>
        <taxon>Bacteria</taxon>
        <taxon>Bacillati</taxon>
        <taxon>Actinomycetota</taxon>
        <taxon>Actinomycetes</taxon>
        <taxon>Micrococcales</taxon>
        <taxon>Intrasporangiaceae</taxon>
        <taxon>Janibacter</taxon>
    </lineage>
</organism>
<dbReference type="EMBL" id="CP013290">
    <property type="protein sequence ID" value="APH03186.1"/>
    <property type="molecule type" value="Genomic_DNA"/>
</dbReference>
<gene>
    <name evidence="15" type="ORF">ASJ30_12570</name>
</gene>
<dbReference type="GO" id="GO:0032357">
    <property type="term" value="F:oxidized purine DNA binding"/>
    <property type="evidence" value="ECO:0007669"/>
    <property type="project" value="TreeGrafter"/>
</dbReference>
<dbReference type="CDD" id="cd00056">
    <property type="entry name" value="ENDO3c"/>
    <property type="match status" value="1"/>
</dbReference>
<keyword evidence="12" id="KW-0234">DNA repair</keyword>
<dbReference type="AlphaFoldDB" id="A0A1L3MLJ5"/>
<dbReference type="GO" id="GO:0000701">
    <property type="term" value="F:purine-specific mismatch base pair DNA N-glycosylase activity"/>
    <property type="evidence" value="ECO:0007669"/>
    <property type="project" value="UniProtKB-EC"/>
</dbReference>
<dbReference type="SMART" id="SM00525">
    <property type="entry name" value="FES"/>
    <property type="match status" value="1"/>
</dbReference>
<dbReference type="InterPro" id="IPR003651">
    <property type="entry name" value="Endonuclease3_FeS-loop_motif"/>
</dbReference>
<comment type="similarity">
    <text evidence="3">Belongs to the Nth/MutY family.</text>
</comment>
<keyword evidence="10" id="KW-0408">Iron</keyword>
<comment type="catalytic activity">
    <reaction evidence="1">
        <text>Hydrolyzes free adenine bases from 7,8-dihydro-8-oxoguanine:adenine mismatched double-stranded DNA, leaving an apurinic site.</text>
        <dbReference type="EC" id="3.2.2.31"/>
    </reaction>
</comment>
<evidence type="ECO:0000256" key="2">
    <source>
        <dbReference type="ARBA" id="ARBA00001966"/>
    </source>
</evidence>
<protein>
    <recommendedName>
        <fullName evidence="5">Adenine DNA glycosylase</fullName>
        <ecNumber evidence="4">3.2.2.31</ecNumber>
    </recommendedName>
</protein>
<evidence type="ECO:0000313" key="16">
    <source>
        <dbReference type="Proteomes" id="UP000182938"/>
    </source>
</evidence>
<dbReference type="SMART" id="SM00478">
    <property type="entry name" value="ENDO3c"/>
    <property type="match status" value="1"/>
</dbReference>
<dbReference type="EC" id="3.2.2.31" evidence="4"/>
<keyword evidence="13" id="KW-0326">Glycosidase</keyword>
<sequence>MHRGGPAVSPDVTGAGPRLHAAVLAWFDDVGRDLPWRDPDCSPWGVYLSEVMSQQTPVARVLPVWERWLERWPTPADLAADSPGEAVRMWDRLGYPRRALRLWESAAAMVERHDGQVPRDHDDLLALPGVGPYTAAAVASFAFGDPRTVVDTNVRRVLARTVSGTQHAAPALTAAEMRLADASMPADRDAANRWNAASMELGALVCTARAPRCDDCPVSHLCAWQLAGRPEHDGPPRRGQAWHGTDRQVRGRIVQLLRESPDPVPRRDLDGTWPDDPTKVERCLAGLVEDGLVEPAAGGYVLPR</sequence>
<comment type="cofactor">
    <cofactor evidence="2">
        <name>[4Fe-4S] cluster</name>
        <dbReference type="ChEBI" id="CHEBI:49883"/>
    </cofactor>
</comment>
<evidence type="ECO:0000259" key="14">
    <source>
        <dbReference type="SMART" id="SM00478"/>
    </source>
</evidence>
<evidence type="ECO:0000256" key="3">
    <source>
        <dbReference type="ARBA" id="ARBA00008343"/>
    </source>
</evidence>
<evidence type="ECO:0000256" key="12">
    <source>
        <dbReference type="ARBA" id="ARBA00023204"/>
    </source>
</evidence>
<dbReference type="SUPFAM" id="SSF48150">
    <property type="entry name" value="DNA-glycosylase"/>
    <property type="match status" value="1"/>
</dbReference>
<dbReference type="KEGG" id="jte:ASJ30_12570"/>
<evidence type="ECO:0000256" key="5">
    <source>
        <dbReference type="ARBA" id="ARBA00022023"/>
    </source>
</evidence>
<dbReference type="GO" id="GO:0051539">
    <property type="term" value="F:4 iron, 4 sulfur cluster binding"/>
    <property type="evidence" value="ECO:0007669"/>
    <property type="project" value="UniProtKB-KW"/>
</dbReference>
<evidence type="ECO:0000256" key="6">
    <source>
        <dbReference type="ARBA" id="ARBA00022485"/>
    </source>
</evidence>
<dbReference type="GO" id="GO:0006298">
    <property type="term" value="P:mismatch repair"/>
    <property type="evidence" value="ECO:0007669"/>
    <property type="project" value="TreeGrafter"/>
</dbReference>
<evidence type="ECO:0000256" key="7">
    <source>
        <dbReference type="ARBA" id="ARBA00022723"/>
    </source>
</evidence>
<reference evidence="15 16" key="1">
    <citation type="submission" date="2015-11" db="EMBL/GenBank/DDBJ databases">
        <authorList>
            <person name="Zhang Y."/>
            <person name="Guo Z."/>
        </authorList>
    </citation>
    <scope>NUCLEOTIDE SEQUENCE [LARGE SCALE GENOMIC DNA]</scope>
    <source>
        <strain evidence="15 16">YFY001</strain>
    </source>
</reference>
<dbReference type="GO" id="GO:0046872">
    <property type="term" value="F:metal ion binding"/>
    <property type="evidence" value="ECO:0007669"/>
    <property type="project" value="UniProtKB-KW"/>
</dbReference>
<keyword evidence="8" id="KW-0227">DNA damage</keyword>
<dbReference type="Gene3D" id="1.10.1670.10">
    <property type="entry name" value="Helix-hairpin-Helix base-excision DNA repair enzymes (C-terminal)"/>
    <property type="match status" value="1"/>
</dbReference>
<dbReference type="GO" id="GO:0006284">
    <property type="term" value="P:base-excision repair"/>
    <property type="evidence" value="ECO:0007669"/>
    <property type="project" value="InterPro"/>
</dbReference>